<reference evidence="5 6" key="1">
    <citation type="journal article" date="2013" name="Genome Announc.">
        <title>Complete Genome Sequence of the Carbazole Degrader Pseudomonas resinovorans Strain CA10 (NBRC 106553).</title>
        <authorList>
            <person name="Shintani M."/>
            <person name="Hosoyama A."/>
            <person name="Ohji S."/>
            <person name="Tsuchikane K."/>
            <person name="Takarada H."/>
            <person name="Yamazoe A."/>
            <person name="Fujita N."/>
            <person name="Nojiri H."/>
        </authorList>
    </citation>
    <scope>NUCLEOTIDE SEQUENCE [LARGE SCALE GENOMIC DNA]</scope>
    <source>
        <strain evidence="5 6">NBRC 106553</strain>
    </source>
</reference>
<dbReference type="InterPro" id="IPR041522">
    <property type="entry name" value="CdaR_GGDEF"/>
</dbReference>
<dbReference type="AlphaFoldDB" id="S6AJR5"/>
<gene>
    <name evidence="5" type="ORF">PCA10_30480</name>
</gene>
<dbReference type="Pfam" id="PF07905">
    <property type="entry name" value="PucR"/>
    <property type="match status" value="1"/>
</dbReference>
<evidence type="ECO:0000259" key="2">
    <source>
        <dbReference type="Pfam" id="PF07905"/>
    </source>
</evidence>
<comment type="similarity">
    <text evidence="1">Belongs to the CdaR family.</text>
</comment>
<dbReference type="PANTHER" id="PTHR33744">
    <property type="entry name" value="CARBOHYDRATE DIACID REGULATOR"/>
    <property type="match status" value="1"/>
</dbReference>
<dbReference type="EMBL" id="AP013068">
    <property type="protein sequence ID" value="BAN48780.1"/>
    <property type="molecule type" value="Genomic_DNA"/>
</dbReference>
<accession>S6AJR5</accession>
<dbReference type="eggNOG" id="COG2508">
    <property type="taxonomic scope" value="Bacteria"/>
</dbReference>
<name>S6AJR5_METRE</name>
<keyword evidence="6" id="KW-1185">Reference proteome</keyword>
<dbReference type="Proteomes" id="UP000015503">
    <property type="component" value="Chromosome"/>
</dbReference>
<proteinExistence type="inferred from homology"/>
<dbReference type="InterPro" id="IPR051448">
    <property type="entry name" value="CdaR-like_regulators"/>
</dbReference>
<dbReference type="Gene3D" id="1.10.10.2840">
    <property type="entry name" value="PucR C-terminal helix-turn-helix domain"/>
    <property type="match status" value="1"/>
</dbReference>
<evidence type="ECO:0008006" key="7">
    <source>
        <dbReference type="Google" id="ProtNLM"/>
    </source>
</evidence>
<evidence type="ECO:0000259" key="3">
    <source>
        <dbReference type="Pfam" id="PF13556"/>
    </source>
</evidence>
<evidence type="ECO:0000256" key="1">
    <source>
        <dbReference type="ARBA" id="ARBA00006754"/>
    </source>
</evidence>
<dbReference type="RefSeq" id="WP_016492926.1">
    <property type="nucleotide sequence ID" value="NC_021499.1"/>
</dbReference>
<feature type="domain" description="PucR C-terminal helix-turn-helix" evidence="3">
    <location>
        <begin position="433"/>
        <end position="489"/>
    </location>
</feature>
<protein>
    <recommendedName>
        <fullName evidence="7">PucR family transcriptional regulator</fullName>
    </recommendedName>
</protein>
<dbReference type="InterPro" id="IPR012914">
    <property type="entry name" value="PucR_dom"/>
</dbReference>
<evidence type="ECO:0000259" key="4">
    <source>
        <dbReference type="Pfam" id="PF17853"/>
    </source>
</evidence>
<dbReference type="STRING" id="1245471.PCA10_30480"/>
<evidence type="ECO:0000313" key="5">
    <source>
        <dbReference type="EMBL" id="BAN48780.1"/>
    </source>
</evidence>
<dbReference type="InterPro" id="IPR042070">
    <property type="entry name" value="PucR_C-HTH_sf"/>
</dbReference>
<dbReference type="KEGG" id="pre:PCA10_30480"/>
<feature type="domain" description="CdaR GGDEF-like" evidence="4">
    <location>
        <begin position="284"/>
        <end position="381"/>
    </location>
</feature>
<dbReference type="Pfam" id="PF13556">
    <property type="entry name" value="HTH_30"/>
    <property type="match status" value="1"/>
</dbReference>
<organism evidence="5 6">
    <name type="scientific">Metapseudomonas resinovorans NBRC 106553</name>
    <dbReference type="NCBI Taxonomy" id="1245471"/>
    <lineage>
        <taxon>Bacteria</taxon>
        <taxon>Pseudomonadati</taxon>
        <taxon>Pseudomonadota</taxon>
        <taxon>Gammaproteobacteria</taxon>
        <taxon>Pseudomonadales</taxon>
        <taxon>Pseudomonadaceae</taxon>
        <taxon>Metapseudomonas</taxon>
    </lineage>
</organism>
<dbReference type="HOGENOM" id="CLU_017436_4_1_6"/>
<dbReference type="PANTHER" id="PTHR33744:SF1">
    <property type="entry name" value="DNA-BINDING TRANSCRIPTIONAL ACTIVATOR ADER"/>
    <property type="match status" value="1"/>
</dbReference>
<feature type="domain" description="Purine catabolism PurC-like" evidence="2">
    <location>
        <begin position="8"/>
        <end position="123"/>
    </location>
</feature>
<dbReference type="PATRIC" id="fig|1245471.3.peg.3070"/>
<dbReference type="Pfam" id="PF17853">
    <property type="entry name" value="GGDEF_2"/>
    <property type="match status" value="1"/>
</dbReference>
<sequence>MPLCIQDIIDIAPLRTRLLNGPAGLSRPVRWAHVCELADPTEWLGEGDLLMTTGIGIPLAAADQRLYLERLAQAKVAGLMIGENMQAPEDIDALRQAAEQMDFPLLMTHYSVPFSAVTRAILEAGKQEEFERRNAISQLYESARMGLRGIGVGALLARLAKDVRASLYLFDARSLEPWQPGLEPLPEAWRQALLARRRELRGAMPAVVRCTRADLDAEAMVMALPSQPSCEILACGGELLDYGLLHHLAGILGIELERLQVEQERQLRLGSELLDDLFQQRLAERAARERLAQLQCPVEQAVVALACPAGELPGDWQARLRRHGLEFLVRNLGQELILLLAEPETATRLQAELGCPLGLSSALGHPARAAEALREARLALAHASAQRPLVAYGSAQAEQPWLPGSLDEAARVHRSVLGLLADYDQQQSAQLEQTLRVFLEQNRSWQKAAQCLNVHKQTLVYRVRRIEEITGRSLDSTEDVAVLWIALRAGEIAGVRA</sequence>
<dbReference type="OrthoDB" id="8450798at2"/>
<evidence type="ECO:0000313" key="6">
    <source>
        <dbReference type="Proteomes" id="UP000015503"/>
    </source>
</evidence>
<dbReference type="InterPro" id="IPR025736">
    <property type="entry name" value="PucR_C-HTH_dom"/>
</dbReference>